<dbReference type="InterPro" id="IPR053182">
    <property type="entry name" value="YobU-like_regulator"/>
</dbReference>
<dbReference type="InterPro" id="IPR011256">
    <property type="entry name" value="Reg_factor_effector_dom_sf"/>
</dbReference>
<dbReference type="RefSeq" id="WP_377124277.1">
    <property type="nucleotide sequence ID" value="NZ_JBHUHN010000001.1"/>
</dbReference>
<dbReference type="Pfam" id="PF14526">
    <property type="entry name" value="Cass2"/>
    <property type="match status" value="1"/>
</dbReference>
<evidence type="ECO:0000313" key="3">
    <source>
        <dbReference type="Proteomes" id="UP001597601"/>
    </source>
</evidence>
<reference evidence="3" key="1">
    <citation type="journal article" date="2019" name="Int. J. Syst. Evol. Microbiol.">
        <title>The Global Catalogue of Microorganisms (GCM) 10K type strain sequencing project: providing services to taxonomists for standard genome sequencing and annotation.</title>
        <authorList>
            <consortium name="The Broad Institute Genomics Platform"/>
            <consortium name="The Broad Institute Genome Sequencing Center for Infectious Disease"/>
            <person name="Wu L."/>
            <person name="Ma J."/>
        </authorList>
    </citation>
    <scope>NUCLEOTIDE SEQUENCE [LARGE SCALE GENOMIC DNA]</scope>
    <source>
        <strain evidence="3">KCTC 52232</strain>
    </source>
</reference>
<dbReference type="SMART" id="SM00871">
    <property type="entry name" value="AraC_E_bind"/>
    <property type="match status" value="1"/>
</dbReference>
<dbReference type="Proteomes" id="UP001597601">
    <property type="component" value="Unassembled WGS sequence"/>
</dbReference>
<dbReference type="InterPro" id="IPR010499">
    <property type="entry name" value="AraC_E-bd"/>
</dbReference>
<dbReference type="PANTHER" id="PTHR36444:SF2">
    <property type="entry name" value="TRANSCRIPTIONAL REGULATOR PROTEIN YOBU-RELATED"/>
    <property type="match status" value="1"/>
</dbReference>
<evidence type="ECO:0000313" key="2">
    <source>
        <dbReference type="EMBL" id="MFD2864094.1"/>
    </source>
</evidence>
<sequence>MASQQIAAFNVIGVAVRTTNQNSQMAIDIPSLWGKFMSEGILSKIPNKVDDTIYCIYTDYEKDHTLPYTAIIGCKVADLSQIPEGMVGHAIGETSYQKFIAEGDLLEGAVYYEWTRIWSLNISRSYTSDFEVYTQRSQDPVNPTVDIFIALK</sequence>
<feature type="domain" description="AraC effector-binding" evidence="1">
    <location>
        <begin position="1"/>
        <end position="152"/>
    </location>
</feature>
<protein>
    <submittedName>
        <fullName evidence="2">GyrI-like domain-containing protein</fullName>
    </submittedName>
</protein>
<dbReference type="Gene3D" id="3.20.80.10">
    <property type="entry name" value="Regulatory factor, effector binding domain"/>
    <property type="match status" value="1"/>
</dbReference>
<proteinExistence type="predicted"/>
<comment type="caution">
    <text evidence="2">The sequence shown here is derived from an EMBL/GenBank/DDBJ whole genome shotgun (WGS) entry which is preliminary data.</text>
</comment>
<dbReference type="InterPro" id="IPR029441">
    <property type="entry name" value="Cass2"/>
</dbReference>
<dbReference type="PANTHER" id="PTHR36444">
    <property type="entry name" value="TRANSCRIPTIONAL REGULATOR PROTEIN YOBU-RELATED"/>
    <property type="match status" value="1"/>
</dbReference>
<dbReference type="EMBL" id="JBHUON010000004">
    <property type="protein sequence ID" value="MFD2864094.1"/>
    <property type="molecule type" value="Genomic_DNA"/>
</dbReference>
<dbReference type="SUPFAM" id="SSF55136">
    <property type="entry name" value="Probable bacterial effector-binding domain"/>
    <property type="match status" value="1"/>
</dbReference>
<organism evidence="2 3">
    <name type="scientific">Mucilaginibacter antarcticus</name>
    <dbReference type="NCBI Taxonomy" id="1855725"/>
    <lineage>
        <taxon>Bacteria</taxon>
        <taxon>Pseudomonadati</taxon>
        <taxon>Bacteroidota</taxon>
        <taxon>Sphingobacteriia</taxon>
        <taxon>Sphingobacteriales</taxon>
        <taxon>Sphingobacteriaceae</taxon>
        <taxon>Mucilaginibacter</taxon>
    </lineage>
</organism>
<keyword evidence="3" id="KW-1185">Reference proteome</keyword>
<accession>A0ABW5XMB2</accession>
<name>A0ABW5XMB2_9SPHI</name>
<gene>
    <name evidence="2" type="ORF">ACFSYC_05280</name>
</gene>
<evidence type="ECO:0000259" key="1">
    <source>
        <dbReference type="SMART" id="SM00871"/>
    </source>
</evidence>